<evidence type="ECO:0008006" key="4">
    <source>
        <dbReference type="Google" id="ProtNLM"/>
    </source>
</evidence>
<sequence length="81" mass="8522">MSHKLFTDLSNEQQEVVAGGVDFQIDATFYNASENILNGSSSSGPNGSTAKSNGKSKNVKTAGLAFLALDANHIPDLLDDH</sequence>
<feature type="compositionally biased region" description="Low complexity" evidence="1">
    <location>
        <begin position="38"/>
        <end position="48"/>
    </location>
</feature>
<accession>A0A7D7LIC2</accession>
<dbReference type="KEGG" id="ned:HUN01_27700"/>
<reference evidence="3" key="1">
    <citation type="submission" date="2020-06" db="EMBL/GenBank/DDBJ databases">
        <title>Nostoc edaphicum CCNP1411 genome.</title>
        <authorList>
            <person name="Fidor A."/>
            <person name="Grabski M."/>
            <person name="Gawor J."/>
            <person name="Gromadka R."/>
            <person name="Wegrzyn G."/>
            <person name="Mazur-Marzec H."/>
        </authorList>
    </citation>
    <scope>NUCLEOTIDE SEQUENCE [LARGE SCALE GENOMIC DNA]</scope>
    <source>
        <strain evidence="3">CCNP1411</strain>
    </source>
</reference>
<dbReference type="Proteomes" id="UP000514713">
    <property type="component" value="Chromosome"/>
</dbReference>
<dbReference type="EMBL" id="CP054698">
    <property type="protein sequence ID" value="QMS91189.1"/>
    <property type="molecule type" value="Genomic_DNA"/>
</dbReference>
<dbReference type="InterPro" id="IPR049891">
    <property type="entry name" value="CTB"/>
</dbReference>
<evidence type="ECO:0000313" key="3">
    <source>
        <dbReference type="Proteomes" id="UP000514713"/>
    </source>
</evidence>
<dbReference type="AlphaFoldDB" id="A0A7D7LIC2"/>
<evidence type="ECO:0000256" key="1">
    <source>
        <dbReference type="SAM" id="MobiDB-lite"/>
    </source>
</evidence>
<gene>
    <name evidence="2" type="ORF">HUN01_27700</name>
</gene>
<organism evidence="2 3">
    <name type="scientific">Nostoc edaphicum CCNP1411</name>
    <dbReference type="NCBI Taxonomy" id="1472755"/>
    <lineage>
        <taxon>Bacteria</taxon>
        <taxon>Bacillati</taxon>
        <taxon>Cyanobacteriota</taxon>
        <taxon>Cyanophyceae</taxon>
        <taxon>Nostocales</taxon>
        <taxon>Nostocaceae</taxon>
        <taxon>Nostoc</taxon>
    </lineage>
</organism>
<dbReference type="RefSeq" id="WP_181928844.1">
    <property type="nucleotide sequence ID" value="NZ_CP054698.1"/>
</dbReference>
<dbReference type="NCBIfam" id="NF038167">
    <property type="entry name" value="cyan_ocin_like"/>
    <property type="match status" value="1"/>
</dbReference>
<protein>
    <recommendedName>
        <fullName evidence="4">Bacteriocin</fullName>
    </recommendedName>
</protein>
<name>A0A7D7LIC2_9NOSO</name>
<proteinExistence type="predicted"/>
<keyword evidence="3" id="KW-1185">Reference proteome</keyword>
<feature type="region of interest" description="Disordered" evidence="1">
    <location>
        <begin position="36"/>
        <end position="56"/>
    </location>
</feature>
<evidence type="ECO:0000313" key="2">
    <source>
        <dbReference type="EMBL" id="QMS91189.1"/>
    </source>
</evidence>